<keyword evidence="2" id="KW-1185">Reference proteome</keyword>
<protein>
    <submittedName>
        <fullName evidence="1">Uncharacterized protein</fullName>
    </submittedName>
</protein>
<sequence>MLKKSFPTNDQPLLSRAFASTEDDNFADDEMTCIRPVGYVSVTALSGERLQDTKQEDGSQPITAEEITVSNATEVVNENPMTPSFDNEAATTKTSKTEEEHSDTSDSQDKTLKKPDKILPCPRCNSMDTKFCYYNNYNVNQPRHFCKNCQRYWTAGGDNEERSSGRWSSEEQELSFSLSPHHCVGGSSECSSGSSQWDPPPHSKAQWHRPHVWHGLSSL</sequence>
<reference evidence="1" key="1">
    <citation type="submission" date="2022-02" db="EMBL/GenBank/DDBJ databases">
        <title>Plant Genome Project.</title>
        <authorList>
            <person name="Zhang R.-G."/>
        </authorList>
    </citation>
    <scope>NUCLEOTIDE SEQUENCE</scope>
    <source>
        <strain evidence="1">AT1</strain>
    </source>
</reference>
<evidence type="ECO:0000313" key="1">
    <source>
        <dbReference type="EMBL" id="KAI8533971.1"/>
    </source>
</evidence>
<dbReference type="Proteomes" id="UP001062846">
    <property type="component" value="Chromosome 10"/>
</dbReference>
<name>A0ACC0LZN3_RHOML</name>
<gene>
    <name evidence="1" type="ORF">RHMOL_Rhmol10G0052400</name>
</gene>
<organism evidence="1 2">
    <name type="scientific">Rhododendron molle</name>
    <name type="common">Chinese azalea</name>
    <name type="synonym">Azalea mollis</name>
    <dbReference type="NCBI Taxonomy" id="49168"/>
    <lineage>
        <taxon>Eukaryota</taxon>
        <taxon>Viridiplantae</taxon>
        <taxon>Streptophyta</taxon>
        <taxon>Embryophyta</taxon>
        <taxon>Tracheophyta</taxon>
        <taxon>Spermatophyta</taxon>
        <taxon>Magnoliopsida</taxon>
        <taxon>eudicotyledons</taxon>
        <taxon>Gunneridae</taxon>
        <taxon>Pentapetalae</taxon>
        <taxon>asterids</taxon>
        <taxon>Ericales</taxon>
        <taxon>Ericaceae</taxon>
        <taxon>Ericoideae</taxon>
        <taxon>Rhodoreae</taxon>
        <taxon>Rhododendron</taxon>
    </lineage>
</organism>
<proteinExistence type="predicted"/>
<comment type="caution">
    <text evidence="1">The sequence shown here is derived from an EMBL/GenBank/DDBJ whole genome shotgun (WGS) entry which is preliminary data.</text>
</comment>
<dbReference type="EMBL" id="CM046397">
    <property type="protein sequence ID" value="KAI8533971.1"/>
    <property type="molecule type" value="Genomic_DNA"/>
</dbReference>
<evidence type="ECO:0000313" key="2">
    <source>
        <dbReference type="Proteomes" id="UP001062846"/>
    </source>
</evidence>
<accession>A0ACC0LZN3</accession>